<evidence type="ECO:0000313" key="1">
    <source>
        <dbReference type="EMBL" id="KAF2431908.1"/>
    </source>
</evidence>
<evidence type="ECO:0008006" key="3">
    <source>
        <dbReference type="Google" id="ProtNLM"/>
    </source>
</evidence>
<name>A0A9P4NV15_9PEZI</name>
<evidence type="ECO:0000313" key="2">
    <source>
        <dbReference type="Proteomes" id="UP000800235"/>
    </source>
</evidence>
<gene>
    <name evidence="1" type="ORF">EJ08DRAFT_659590</name>
</gene>
<dbReference type="EMBL" id="MU007029">
    <property type="protein sequence ID" value="KAF2431908.1"/>
    <property type="molecule type" value="Genomic_DNA"/>
</dbReference>
<dbReference type="AlphaFoldDB" id="A0A9P4NV15"/>
<accession>A0A9P4NV15</accession>
<proteinExistence type="predicted"/>
<dbReference type="InterPro" id="IPR038883">
    <property type="entry name" value="AN11006-like"/>
</dbReference>
<reference evidence="1" key="1">
    <citation type="journal article" date="2020" name="Stud. Mycol.">
        <title>101 Dothideomycetes genomes: a test case for predicting lifestyles and emergence of pathogens.</title>
        <authorList>
            <person name="Haridas S."/>
            <person name="Albert R."/>
            <person name="Binder M."/>
            <person name="Bloem J."/>
            <person name="Labutti K."/>
            <person name="Salamov A."/>
            <person name="Andreopoulos B."/>
            <person name="Baker S."/>
            <person name="Barry K."/>
            <person name="Bills G."/>
            <person name="Bluhm B."/>
            <person name="Cannon C."/>
            <person name="Castanera R."/>
            <person name="Culley D."/>
            <person name="Daum C."/>
            <person name="Ezra D."/>
            <person name="Gonzalez J."/>
            <person name="Henrissat B."/>
            <person name="Kuo A."/>
            <person name="Liang C."/>
            <person name="Lipzen A."/>
            <person name="Lutzoni F."/>
            <person name="Magnuson J."/>
            <person name="Mondo S."/>
            <person name="Nolan M."/>
            <person name="Ohm R."/>
            <person name="Pangilinan J."/>
            <person name="Park H.-J."/>
            <person name="Ramirez L."/>
            <person name="Alfaro M."/>
            <person name="Sun H."/>
            <person name="Tritt A."/>
            <person name="Yoshinaga Y."/>
            <person name="Zwiers L.-H."/>
            <person name="Turgeon B."/>
            <person name="Goodwin S."/>
            <person name="Spatafora J."/>
            <person name="Crous P."/>
            <person name="Grigoriev I."/>
        </authorList>
    </citation>
    <scope>NUCLEOTIDE SEQUENCE</scope>
    <source>
        <strain evidence="1">CBS 130266</strain>
    </source>
</reference>
<dbReference type="PANTHER" id="PTHR42085">
    <property type="entry name" value="F-BOX DOMAIN-CONTAINING PROTEIN"/>
    <property type="match status" value="1"/>
</dbReference>
<protein>
    <recommendedName>
        <fullName evidence="3">F-box domain-containing protein</fullName>
    </recommendedName>
</protein>
<dbReference type="Proteomes" id="UP000800235">
    <property type="component" value="Unassembled WGS sequence"/>
</dbReference>
<keyword evidence="2" id="KW-1185">Reference proteome</keyword>
<sequence length="163" mass="18389">MASSPAIPPNQFDFFALPGEIRNRIYDILYDSVNIQTCFSTTCAVYIRKYNYTPATSLLSFVTSCTQIRTEFPKAYFTSRVFVLHIANLAPFTERLRPSGFALVQSVRISMPVLMYWTGSAWHLVVDAVPLIKLVSQNPYLRSKLSSGSWKVGFGAFGFSQTY</sequence>
<dbReference type="OrthoDB" id="62952at2759"/>
<comment type="caution">
    <text evidence="1">The sequence shown here is derived from an EMBL/GenBank/DDBJ whole genome shotgun (WGS) entry which is preliminary data.</text>
</comment>
<dbReference type="PANTHER" id="PTHR42085:SF2">
    <property type="entry name" value="F-BOX DOMAIN-CONTAINING PROTEIN"/>
    <property type="match status" value="1"/>
</dbReference>
<organism evidence="1 2">
    <name type="scientific">Tothia fuscella</name>
    <dbReference type="NCBI Taxonomy" id="1048955"/>
    <lineage>
        <taxon>Eukaryota</taxon>
        <taxon>Fungi</taxon>
        <taxon>Dikarya</taxon>
        <taxon>Ascomycota</taxon>
        <taxon>Pezizomycotina</taxon>
        <taxon>Dothideomycetes</taxon>
        <taxon>Pleosporomycetidae</taxon>
        <taxon>Venturiales</taxon>
        <taxon>Cylindrosympodiaceae</taxon>
        <taxon>Tothia</taxon>
    </lineage>
</organism>